<reference evidence="3 4" key="1">
    <citation type="submission" date="2023-08" db="EMBL/GenBank/DDBJ databases">
        <title>Draft genome sequence of Algoriphagus taiwanensis.</title>
        <authorList>
            <person name="Takatani N."/>
            <person name="Hosokawa M."/>
            <person name="Sawabe T."/>
        </authorList>
    </citation>
    <scope>NUCLEOTIDE SEQUENCE [LARGE SCALE GENOMIC DNA]</scope>
    <source>
        <strain evidence="3 4">JCM 19755</strain>
    </source>
</reference>
<comment type="caution">
    <text evidence="3">The sequence shown here is derived from an EMBL/GenBank/DDBJ whole genome shotgun (WGS) entry which is preliminary data.</text>
</comment>
<dbReference type="CDD" id="cd03801">
    <property type="entry name" value="GT4_PimA-like"/>
    <property type="match status" value="1"/>
</dbReference>
<dbReference type="PANTHER" id="PTHR46401:SF2">
    <property type="entry name" value="GLYCOSYLTRANSFERASE WBBK-RELATED"/>
    <property type="match status" value="1"/>
</dbReference>
<evidence type="ECO:0000259" key="2">
    <source>
        <dbReference type="Pfam" id="PF00534"/>
    </source>
</evidence>
<dbReference type="Pfam" id="PF00534">
    <property type="entry name" value="Glycos_transf_1"/>
    <property type="match status" value="1"/>
</dbReference>
<evidence type="ECO:0000313" key="3">
    <source>
        <dbReference type="EMBL" id="GMQ34273.1"/>
    </source>
</evidence>
<dbReference type="Proteomes" id="UP001307705">
    <property type="component" value="Unassembled WGS sequence"/>
</dbReference>
<name>A0ABQ6Q263_9BACT</name>
<protein>
    <recommendedName>
        <fullName evidence="2">Glycosyl transferase family 1 domain-containing protein</fullName>
    </recommendedName>
</protein>
<gene>
    <name evidence="3" type="ORF">Ataiwa_25450</name>
</gene>
<dbReference type="SUPFAM" id="SSF53756">
    <property type="entry name" value="UDP-Glycosyltransferase/glycogen phosphorylase"/>
    <property type="match status" value="1"/>
</dbReference>
<organism evidence="3 4">
    <name type="scientific">Algoriphagus taiwanensis</name>
    <dbReference type="NCBI Taxonomy" id="1445656"/>
    <lineage>
        <taxon>Bacteria</taxon>
        <taxon>Pseudomonadati</taxon>
        <taxon>Bacteroidota</taxon>
        <taxon>Cytophagia</taxon>
        <taxon>Cytophagales</taxon>
        <taxon>Cyclobacteriaceae</taxon>
        <taxon>Algoriphagus</taxon>
    </lineage>
</organism>
<evidence type="ECO:0000256" key="1">
    <source>
        <dbReference type="ARBA" id="ARBA00022679"/>
    </source>
</evidence>
<accession>A0ABQ6Q263</accession>
<feature type="domain" description="Glycosyl transferase family 1" evidence="2">
    <location>
        <begin position="179"/>
        <end position="324"/>
    </location>
</feature>
<keyword evidence="1" id="KW-0808">Transferase</keyword>
<dbReference type="InterPro" id="IPR001296">
    <property type="entry name" value="Glyco_trans_1"/>
</dbReference>
<proteinExistence type="predicted"/>
<dbReference type="PANTHER" id="PTHR46401">
    <property type="entry name" value="GLYCOSYLTRANSFERASE WBBK-RELATED"/>
    <property type="match status" value="1"/>
</dbReference>
<keyword evidence="4" id="KW-1185">Reference proteome</keyword>
<evidence type="ECO:0000313" key="4">
    <source>
        <dbReference type="Proteomes" id="UP001307705"/>
    </source>
</evidence>
<dbReference type="Gene3D" id="3.40.50.2000">
    <property type="entry name" value="Glycogen Phosphorylase B"/>
    <property type="match status" value="2"/>
</dbReference>
<sequence length="354" mass="40545">MISNLGLPYQGIGSWTYEINHFLANNASIDVVLSPTDQPNSRFIFCKKKPWHKWHKINRNYFLKKWVAGEYIQALLKLGEAKHPLQILVIDDQVLLEAVALIKHRLPPGSSILFYYHGHSLSWSSSLQEKVDRVLFLTEQGYLDTIKNLERFTPRVHVLGNGIDPSLFFPISESVKRERKVEMGWGSEDLVLVWMSNSRPVKGLHLFQQMIPYLLEINDSIRILIIGNKESVSDHPRVVQAGLISGEKVAYYLQMSDFYFFTSLWKEGFGLSLAEAAQCGNYIITSANGGIPSVVSEYPRCTLIHKPNVLEEWIEEFRSILEANNWKTASLANEGSDFYSLEAWEKRLLEILNN</sequence>
<dbReference type="EMBL" id="BTPE01000008">
    <property type="protein sequence ID" value="GMQ34273.1"/>
    <property type="molecule type" value="Genomic_DNA"/>
</dbReference>